<feature type="transmembrane region" description="Helical" evidence="5">
    <location>
        <begin position="154"/>
        <end position="170"/>
    </location>
</feature>
<accession>A0A1Y3GAC9</accession>
<dbReference type="GO" id="GO:0016020">
    <property type="term" value="C:membrane"/>
    <property type="evidence" value="ECO:0007669"/>
    <property type="project" value="UniProtKB-SubCell"/>
</dbReference>
<comment type="subcellular location">
    <subcellularLocation>
        <location evidence="1">Membrane</location>
        <topology evidence="1">Multi-pass membrane protein</topology>
    </subcellularLocation>
</comment>
<evidence type="ECO:0000256" key="1">
    <source>
        <dbReference type="ARBA" id="ARBA00004141"/>
    </source>
</evidence>
<evidence type="ECO:0000256" key="3">
    <source>
        <dbReference type="ARBA" id="ARBA00022989"/>
    </source>
</evidence>
<proteinExistence type="predicted"/>
<sequence>MLATLVFAPLAEIIFNTGVKDTRLVGTGYLSRLLSWPAFRALVVFPFIWFVVGIGLSMGTPPGIGFSAIVFALIGFCAVLAPVLVIVLLLVNIILNNFVSVLLVPIEVTRVTTVVAEPTWAGVGIWAHLLGFLVGILIAMAYYFYRGGFKKPEPLYVFFAVFIIGLMMGLDQPFSYVLDGEYVLFSAAGFILVLVLAALIYLFWKYVDAEPRSSKPSLKSLGRKKNVIDRGLSKDKVWKTSVLLIILFTLLISFTFVGAKATMESPEVPDHSIEVEGYEFWFQPGEGVLVYNEDKKIYTLIASPQELVSERTHSLYVGGLLDYERVDIHYSEIAPVSGDNVGSVWIDSKHGVENLFAKNHQSTGLEVSGVELYVGFDVENRSYMVMGVGEVDFNISIQKDKQYEVDEKDFTFELIDDKLWLYSNEFTGIIAEIKSPIP</sequence>
<gene>
    <name evidence="7" type="ORF">AMET1_1105</name>
</gene>
<feature type="transmembrane region" description="Helical" evidence="5">
    <location>
        <begin position="125"/>
        <end position="145"/>
    </location>
</feature>
<dbReference type="InterPro" id="IPR022764">
    <property type="entry name" value="Peptidase_S54_rhomboid_dom"/>
</dbReference>
<dbReference type="RefSeq" id="WP_236629462.1">
    <property type="nucleotide sequence ID" value="NZ_MRZU01000004.1"/>
</dbReference>
<dbReference type="Pfam" id="PF01694">
    <property type="entry name" value="Rhomboid"/>
    <property type="match status" value="1"/>
</dbReference>
<evidence type="ECO:0000313" key="8">
    <source>
        <dbReference type="Proteomes" id="UP000195137"/>
    </source>
</evidence>
<comment type="caution">
    <text evidence="7">The sequence shown here is derived from an EMBL/GenBank/DDBJ whole genome shotgun (WGS) entry which is preliminary data.</text>
</comment>
<keyword evidence="7" id="KW-0378">Hydrolase</keyword>
<protein>
    <submittedName>
        <fullName evidence="7">Membrane associated serine protease GlpG</fullName>
    </submittedName>
</protein>
<evidence type="ECO:0000256" key="4">
    <source>
        <dbReference type="ARBA" id="ARBA00023136"/>
    </source>
</evidence>
<dbReference type="GO" id="GO:0006508">
    <property type="term" value="P:proteolysis"/>
    <property type="evidence" value="ECO:0007669"/>
    <property type="project" value="UniProtKB-KW"/>
</dbReference>
<dbReference type="AlphaFoldDB" id="A0A1Y3GAC9"/>
<feature type="transmembrane region" description="Helical" evidence="5">
    <location>
        <begin position="68"/>
        <end position="95"/>
    </location>
</feature>
<dbReference type="InterPro" id="IPR035952">
    <property type="entry name" value="Rhomboid-like_sf"/>
</dbReference>
<evidence type="ECO:0000256" key="2">
    <source>
        <dbReference type="ARBA" id="ARBA00022692"/>
    </source>
</evidence>
<organism evidence="7 8">
    <name type="scientific">Methanonatronarchaeum thermophilum</name>
    <dbReference type="NCBI Taxonomy" id="1927129"/>
    <lineage>
        <taxon>Archaea</taxon>
        <taxon>Methanobacteriati</taxon>
        <taxon>Methanobacteriota</taxon>
        <taxon>Methanonatronarchaeia</taxon>
        <taxon>Methanonatronarchaeales</taxon>
        <taxon>Methanonatronarchaeaceae</taxon>
        <taxon>Methanonatronarchaeum</taxon>
    </lineage>
</organism>
<reference evidence="7 8" key="1">
    <citation type="submission" date="2016-12" db="EMBL/GenBank/DDBJ databases">
        <title>Discovery of methanogenic haloarchaea.</title>
        <authorList>
            <person name="Sorokin D.Y."/>
            <person name="Makarova K.S."/>
            <person name="Abbas B."/>
            <person name="Ferrer M."/>
            <person name="Golyshin P.N."/>
        </authorList>
    </citation>
    <scope>NUCLEOTIDE SEQUENCE [LARGE SCALE GENOMIC DNA]</scope>
    <source>
        <strain evidence="7">AMET1</strain>
    </source>
</reference>
<keyword evidence="7" id="KW-0645">Protease</keyword>
<evidence type="ECO:0000259" key="6">
    <source>
        <dbReference type="Pfam" id="PF01694"/>
    </source>
</evidence>
<keyword evidence="8" id="KW-1185">Reference proteome</keyword>
<keyword evidence="4 5" id="KW-0472">Membrane</keyword>
<feature type="transmembrane region" description="Helical" evidence="5">
    <location>
        <begin position="240"/>
        <end position="259"/>
    </location>
</feature>
<keyword evidence="2 5" id="KW-0812">Transmembrane</keyword>
<dbReference type="Gene3D" id="1.20.1540.10">
    <property type="entry name" value="Rhomboid-like"/>
    <property type="match status" value="1"/>
</dbReference>
<keyword evidence="3 5" id="KW-1133">Transmembrane helix</keyword>
<feature type="transmembrane region" description="Helical" evidence="5">
    <location>
        <begin position="38"/>
        <end position="56"/>
    </location>
</feature>
<dbReference type="GO" id="GO:0004252">
    <property type="term" value="F:serine-type endopeptidase activity"/>
    <property type="evidence" value="ECO:0007669"/>
    <property type="project" value="InterPro"/>
</dbReference>
<name>A0A1Y3GAC9_9EURY</name>
<dbReference type="EMBL" id="MRZU01000004">
    <property type="protein sequence ID" value="OUJ18200.1"/>
    <property type="molecule type" value="Genomic_DNA"/>
</dbReference>
<dbReference type="SUPFAM" id="SSF144091">
    <property type="entry name" value="Rhomboid-like"/>
    <property type="match status" value="1"/>
</dbReference>
<evidence type="ECO:0000313" key="7">
    <source>
        <dbReference type="EMBL" id="OUJ18200.1"/>
    </source>
</evidence>
<evidence type="ECO:0000256" key="5">
    <source>
        <dbReference type="SAM" id="Phobius"/>
    </source>
</evidence>
<feature type="domain" description="Peptidase S54 rhomboid" evidence="6">
    <location>
        <begin position="57"/>
        <end position="141"/>
    </location>
</feature>
<feature type="transmembrane region" description="Helical" evidence="5">
    <location>
        <begin position="182"/>
        <end position="204"/>
    </location>
</feature>
<dbReference type="Proteomes" id="UP000195137">
    <property type="component" value="Unassembled WGS sequence"/>
</dbReference>